<dbReference type="InterPro" id="IPR001232">
    <property type="entry name" value="SKP1-like"/>
</dbReference>
<keyword evidence="4" id="KW-1185">Reference proteome</keyword>
<organism evidence="3 4">
    <name type="scientific">Mesorhabditis spiculigera</name>
    <dbReference type="NCBI Taxonomy" id="96644"/>
    <lineage>
        <taxon>Eukaryota</taxon>
        <taxon>Metazoa</taxon>
        <taxon>Ecdysozoa</taxon>
        <taxon>Nematoda</taxon>
        <taxon>Chromadorea</taxon>
        <taxon>Rhabditida</taxon>
        <taxon>Rhabditina</taxon>
        <taxon>Rhabditomorpha</taxon>
        <taxon>Rhabditoidea</taxon>
        <taxon>Rhabditidae</taxon>
        <taxon>Mesorhabditinae</taxon>
        <taxon>Mesorhabditis</taxon>
    </lineage>
</organism>
<dbReference type="InterPro" id="IPR011333">
    <property type="entry name" value="SKP1/BTB/POZ_sf"/>
</dbReference>
<dbReference type="Gene3D" id="3.30.710.10">
    <property type="entry name" value="Potassium Channel Kv1.1, Chain A"/>
    <property type="match status" value="1"/>
</dbReference>
<protein>
    <recommendedName>
        <fullName evidence="2">Elongin-C</fullName>
    </recommendedName>
</protein>
<dbReference type="SMART" id="SM00512">
    <property type="entry name" value="Skp1"/>
    <property type="match status" value="1"/>
</dbReference>
<dbReference type="InterPro" id="IPR039948">
    <property type="entry name" value="ELC1"/>
</dbReference>
<sequence>MESGRSTKFETERLEWPIVEPNGDEETGNYICLRTGDDHDFWIPVPFAAQSSSVTSIVNGPTPGDDDKTAYEFRFICSNVMRWICNYMGYKFIYTGKESVPTFEVDPNIALPLLHAATFFDC</sequence>
<feature type="non-terminal residue" evidence="3">
    <location>
        <position position="1"/>
    </location>
</feature>
<evidence type="ECO:0000313" key="4">
    <source>
        <dbReference type="Proteomes" id="UP001177023"/>
    </source>
</evidence>
<evidence type="ECO:0000256" key="1">
    <source>
        <dbReference type="ARBA" id="ARBA00009993"/>
    </source>
</evidence>
<accession>A0AA36G4W3</accession>
<proteinExistence type="inferred from homology"/>
<gene>
    <name evidence="3" type="ORF">MSPICULIGERA_LOCUS14225</name>
</gene>
<dbReference type="SUPFAM" id="SSF54695">
    <property type="entry name" value="POZ domain"/>
    <property type="match status" value="1"/>
</dbReference>
<dbReference type="GO" id="GO:0006511">
    <property type="term" value="P:ubiquitin-dependent protein catabolic process"/>
    <property type="evidence" value="ECO:0007669"/>
    <property type="project" value="InterPro"/>
</dbReference>
<dbReference type="PANTHER" id="PTHR20648">
    <property type="entry name" value="ELONGIN-C"/>
    <property type="match status" value="1"/>
</dbReference>
<reference evidence="3" key="1">
    <citation type="submission" date="2023-06" db="EMBL/GenBank/DDBJ databases">
        <authorList>
            <person name="Delattre M."/>
        </authorList>
    </citation>
    <scope>NUCLEOTIDE SEQUENCE</scope>
    <source>
        <strain evidence="3">AF72</strain>
    </source>
</reference>
<name>A0AA36G4W3_9BILA</name>
<comment type="similarity">
    <text evidence="1">Belongs to the SKP1 family.</text>
</comment>
<dbReference type="AlphaFoldDB" id="A0AA36G4W3"/>
<comment type="caution">
    <text evidence="3">The sequence shown here is derived from an EMBL/GenBank/DDBJ whole genome shotgun (WGS) entry which is preliminary data.</text>
</comment>
<evidence type="ECO:0000313" key="3">
    <source>
        <dbReference type="EMBL" id="CAJ0575924.1"/>
    </source>
</evidence>
<evidence type="ECO:0000256" key="2">
    <source>
        <dbReference type="ARBA" id="ARBA00021347"/>
    </source>
</evidence>
<dbReference type="EMBL" id="CATQJA010002641">
    <property type="protein sequence ID" value="CAJ0575924.1"/>
    <property type="molecule type" value="Genomic_DNA"/>
</dbReference>
<dbReference type="Proteomes" id="UP001177023">
    <property type="component" value="Unassembled WGS sequence"/>
</dbReference>